<organism evidence="4">
    <name type="scientific">Rodentolepis nana</name>
    <name type="common">Dwarf tapeworm</name>
    <name type="synonym">Hymenolepis nana</name>
    <dbReference type="NCBI Taxonomy" id="102285"/>
    <lineage>
        <taxon>Eukaryota</taxon>
        <taxon>Metazoa</taxon>
        <taxon>Spiralia</taxon>
        <taxon>Lophotrochozoa</taxon>
        <taxon>Platyhelminthes</taxon>
        <taxon>Cestoda</taxon>
        <taxon>Eucestoda</taxon>
        <taxon>Cyclophyllidea</taxon>
        <taxon>Hymenolepididae</taxon>
        <taxon>Rodentolepis</taxon>
    </lineage>
</organism>
<feature type="region of interest" description="Disordered" evidence="1">
    <location>
        <begin position="1"/>
        <end position="85"/>
    </location>
</feature>
<reference evidence="4" key="1">
    <citation type="submission" date="2017-02" db="UniProtKB">
        <authorList>
            <consortium name="WormBaseParasite"/>
        </authorList>
    </citation>
    <scope>IDENTIFICATION</scope>
</reference>
<feature type="compositionally biased region" description="Low complexity" evidence="1">
    <location>
        <begin position="7"/>
        <end position="17"/>
    </location>
</feature>
<evidence type="ECO:0000313" key="2">
    <source>
        <dbReference type="EMBL" id="VDO01969.1"/>
    </source>
</evidence>
<accession>A0A0R3TGC2</accession>
<evidence type="ECO:0000256" key="1">
    <source>
        <dbReference type="SAM" id="MobiDB-lite"/>
    </source>
</evidence>
<evidence type="ECO:0000313" key="4">
    <source>
        <dbReference type="WBParaSite" id="HNAJ_0000611301-mRNA-1"/>
    </source>
</evidence>
<evidence type="ECO:0000313" key="3">
    <source>
        <dbReference type="Proteomes" id="UP000278807"/>
    </source>
</evidence>
<sequence>MQNRLPSSDSSADDTTTPNGNDLGDANGQSRVYHHKVKIAGRSQSPSTSNNEDSYGSLDTRYASGPSRDFFGTRALQGLSPSRLF</sequence>
<dbReference type="WBParaSite" id="HNAJ_0000611301-mRNA-1">
    <property type="protein sequence ID" value="HNAJ_0000611301-mRNA-1"/>
    <property type="gene ID" value="HNAJ_0000611301"/>
</dbReference>
<feature type="compositionally biased region" description="Polar residues" evidence="1">
    <location>
        <begin position="42"/>
        <end position="54"/>
    </location>
</feature>
<dbReference type="AlphaFoldDB" id="A0A0R3TGC2"/>
<gene>
    <name evidence="2" type="ORF">HNAJ_LOCUS6109</name>
</gene>
<protein>
    <submittedName>
        <fullName evidence="2 4">Uncharacterized protein</fullName>
    </submittedName>
</protein>
<keyword evidence="3" id="KW-1185">Reference proteome</keyword>
<reference evidence="2 3" key="2">
    <citation type="submission" date="2018-11" db="EMBL/GenBank/DDBJ databases">
        <authorList>
            <consortium name="Pathogen Informatics"/>
        </authorList>
    </citation>
    <scope>NUCLEOTIDE SEQUENCE [LARGE SCALE GENOMIC DNA]</scope>
</reference>
<dbReference type="EMBL" id="UZAE01006056">
    <property type="protein sequence ID" value="VDO01969.1"/>
    <property type="molecule type" value="Genomic_DNA"/>
</dbReference>
<proteinExistence type="predicted"/>
<dbReference type="Proteomes" id="UP000278807">
    <property type="component" value="Unassembled WGS sequence"/>
</dbReference>
<name>A0A0R3TGC2_RODNA</name>